<comment type="caution">
    <text evidence="1">The sequence shown here is derived from an EMBL/GenBank/DDBJ whole genome shotgun (WGS) entry which is preliminary data.</text>
</comment>
<evidence type="ECO:0000313" key="1">
    <source>
        <dbReference type="EMBL" id="ROH92367.1"/>
    </source>
</evidence>
<proteinExistence type="predicted"/>
<accession>A0ABX9X629</accession>
<reference evidence="1 2" key="1">
    <citation type="submission" date="2018-11" db="EMBL/GenBank/DDBJ databases">
        <title>Proposal to divide the Flavobacteriaceae and reorganize its genera based on Amino Acid Identity values calculated from whole genome sequences.</title>
        <authorList>
            <person name="Nicholson A.C."/>
            <person name="Gulvik C.A."/>
            <person name="Whitney A.M."/>
            <person name="Humrighouse B.W."/>
            <person name="Bell M."/>
            <person name="Holmes B."/>
            <person name="Steigerwalt A."/>
            <person name="Villarma A."/>
            <person name="Sheth M."/>
            <person name="Batra D."/>
            <person name="Pryor J."/>
            <person name="Bernardet J.-F."/>
            <person name="Hugo C."/>
            <person name="Kampfer P."/>
            <person name="Newman J."/>
            <person name="Mcquiston J.R."/>
        </authorList>
    </citation>
    <scope>NUCLEOTIDE SEQUENCE [LARGE SCALE GENOMIC DNA]</scope>
    <source>
        <strain evidence="1 2">G0235</strain>
    </source>
</reference>
<dbReference type="EMBL" id="RJTW01000005">
    <property type="protein sequence ID" value="ROH92367.1"/>
    <property type="molecule type" value="Genomic_DNA"/>
</dbReference>
<sequence>MKNFSNFDTYIHEGTPKFQNTESLIITVIILKRPGLLFEKSIPFMLYVTKALYLQKIYP</sequence>
<keyword evidence="2" id="KW-1185">Reference proteome</keyword>
<dbReference type="Proteomes" id="UP000281899">
    <property type="component" value="Unassembled WGS sequence"/>
</dbReference>
<evidence type="ECO:0000313" key="2">
    <source>
        <dbReference type="Proteomes" id="UP000281899"/>
    </source>
</evidence>
<organism evidence="1 2">
    <name type="scientific">Chryseobacterium cucumeris</name>
    <dbReference type="NCBI Taxonomy" id="1813611"/>
    <lineage>
        <taxon>Bacteria</taxon>
        <taxon>Pseudomonadati</taxon>
        <taxon>Bacteroidota</taxon>
        <taxon>Flavobacteriia</taxon>
        <taxon>Flavobacteriales</taxon>
        <taxon>Weeksellaceae</taxon>
        <taxon>Chryseobacterium group</taxon>
        <taxon>Chryseobacterium</taxon>
    </lineage>
</organism>
<name>A0ABX9X629_9FLAO</name>
<gene>
    <name evidence="1" type="ORF">EGI15_08965</name>
</gene>
<protein>
    <submittedName>
        <fullName evidence="1">Uncharacterized protein</fullName>
    </submittedName>
</protein>